<dbReference type="Proteomes" id="UP000751190">
    <property type="component" value="Unassembled WGS sequence"/>
</dbReference>
<organism evidence="1 2">
    <name type="scientific">Diacronema lutheri</name>
    <name type="common">Unicellular marine alga</name>
    <name type="synonym">Monochrysis lutheri</name>
    <dbReference type="NCBI Taxonomy" id="2081491"/>
    <lineage>
        <taxon>Eukaryota</taxon>
        <taxon>Haptista</taxon>
        <taxon>Haptophyta</taxon>
        <taxon>Pavlovophyceae</taxon>
        <taxon>Pavlovales</taxon>
        <taxon>Pavlovaceae</taxon>
        <taxon>Diacronema</taxon>
    </lineage>
</organism>
<accession>A0A8J6CBX2</accession>
<reference evidence="1" key="1">
    <citation type="submission" date="2021-05" db="EMBL/GenBank/DDBJ databases">
        <title>The genome of the haptophyte Pavlova lutheri (Diacronema luteri, Pavlovales) - a model for lipid biosynthesis in eukaryotic algae.</title>
        <authorList>
            <person name="Hulatt C.J."/>
            <person name="Posewitz M.C."/>
        </authorList>
    </citation>
    <scope>NUCLEOTIDE SEQUENCE</scope>
    <source>
        <strain evidence="1">NIVA-4/92</strain>
    </source>
</reference>
<gene>
    <name evidence="1" type="ORF">KFE25_013952</name>
</gene>
<dbReference type="AlphaFoldDB" id="A0A8J6CBX2"/>
<sequence length="321" mass="33246">MAVTNFADLPFDALLEIALRAVEPPRTAGVAHFARACRATAAVSRAPEFWQLMLGRLALRGPTAGDGGAEASALRGSFVAERRRARARWLAALTDARREEGVPVGRSEATWSVQAFRKLARRLGASWRAHGVGAADTAASDEAISPAVTDARLAELAGWACALGCPLAAACAITLLHEASAKGAPADRSVGTVLDEARGTLSLDAERVRVVWWSLGGKDLRGYRCRDDMTSVSLSLAELAAGTCTASVPADSRVDVRADVRDDAPADGGSVGADSCSARAALALAVLERGVKYEVRRVLLEVGHTPALPAAAGSVADGGDG</sequence>
<dbReference type="EMBL" id="JAGTXO010000023">
    <property type="protein sequence ID" value="KAG8461933.1"/>
    <property type="molecule type" value="Genomic_DNA"/>
</dbReference>
<name>A0A8J6CBX2_DIALT</name>
<keyword evidence="2" id="KW-1185">Reference proteome</keyword>
<comment type="caution">
    <text evidence="1">The sequence shown here is derived from an EMBL/GenBank/DDBJ whole genome shotgun (WGS) entry which is preliminary data.</text>
</comment>
<protein>
    <recommendedName>
        <fullName evidence="3">F-box domain-containing protein</fullName>
    </recommendedName>
</protein>
<proteinExistence type="predicted"/>
<evidence type="ECO:0008006" key="3">
    <source>
        <dbReference type="Google" id="ProtNLM"/>
    </source>
</evidence>
<evidence type="ECO:0000313" key="1">
    <source>
        <dbReference type="EMBL" id="KAG8461933.1"/>
    </source>
</evidence>
<evidence type="ECO:0000313" key="2">
    <source>
        <dbReference type="Proteomes" id="UP000751190"/>
    </source>
</evidence>